<dbReference type="EMBL" id="JACHHJ010000006">
    <property type="protein sequence ID" value="MBB6451419.1"/>
    <property type="molecule type" value="Genomic_DNA"/>
</dbReference>
<comment type="caution">
    <text evidence="2">The sequence shown here is derived from an EMBL/GenBank/DDBJ whole genome shotgun (WGS) entry which is preliminary data.</text>
</comment>
<proteinExistence type="predicted"/>
<organism evidence="2 3">
    <name type="scientific">Geomicrobium halophilum</name>
    <dbReference type="NCBI Taxonomy" id="549000"/>
    <lineage>
        <taxon>Bacteria</taxon>
        <taxon>Bacillati</taxon>
        <taxon>Bacillota</taxon>
        <taxon>Bacilli</taxon>
        <taxon>Bacillales</taxon>
        <taxon>Geomicrobium</taxon>
    </lineage>
</organism>
<reference evidence="2 3" key="1">
    <citation type="submission" date="2020-08" db="EMBL/GenBank/DDBJ databases">
        <title>Genomic Encyclopedia of Type Strains, Phase IV (KMG-IV): sequencing the most valuable type-strain genomes for metagenomic binning, comparative biology and taxonomic classification.</title>
        <authorList>
            <person name="Goeker M."/>
        </authorList>
    </citation>
    <scope>NUCLEOTIDE SEQUENCE [LARGE SCALE GENOMIC DNA]</scope>
    <source>
        <strain evidence="2 3">DSM 21769</strain>
    </source>
</reference>
<gene>
    <name evidence="2" type="ORF">HNR44_003426</name>
</gene>
<keyword evidence="3" id="KW-1185">Reference proteome</keyword>
<feature type="region of interest" description="Disordered" evidence="1">
    <location>
        <begin position="120"/>
        <end position="171"/>
    </location>
</feature>
<dbReference type="AlphaFoldDB" id="A0A841PRK9"/>
<dbReference type="InterPro" id="IPR036388">
    <property type="entry name" value="WH-like_DNA-bd_sf"/>
</dbReference>
<evidence type="ECO:0000313" key="3">
    <source>
        <dbReference type="Proteomes" id="UP000568839"/>
    </source>
</evidence>
<feature type="compositionally biased region" description="Basic and acidic residues" evidence="1">
    <location>
        <begin position="120"/>
        <end position="131"/>
    </location>
</feature>
<sequence length="304" mass="34131">MTATLSNADLSTYKSLSLFTSIVELNKAIRIHLYAHKHELAESAVAVFKMITNHAMKAVGVAFLKYEAIATQIDVSVSTVKRAIRVLKERNMIEVHRTTRRRGKVRGGYGHNVFVVVDPSTDRSEMNDRQELTNPDAANVQPEQKHTESLPSESSSLLEKKTSSTRKAAAGEQLDSSFVPAHVPHPFVIAAKPFFNANGIYKLWGRAVNAYKRAYIDANLTDHDVVQSLVEAFKGAMFMKKTGRLRRSLAGYFYGSCVRIFDRIFSEEIVEMKQQLGLKDTDDDLPGWLLNRDIGADKRPDFHC</sequence>
<evidence type="ECO:0000313" key="2">
    <source>
        <dbReference type="EMBL" id="MBB6451419.1"/>
    </source>
</evidence>
<dbReference type="RefSeq" id="WP_184405540.1">
    <property type="nucleotide sequence ID" value="NZ_JACHHJ010000006.1"/>
</dbReference>
<evidence type="ECO:0000256" key="1">
    <source>
        <dbReference type="SAM" id="MobiDB-lite"/>
    </source>
</evidence>
<dbReference type="Proteomes" id="UP000568839">
    <property type="component" value="Unassembled WGS sequence"/>
</dbReference>
<accession>A0A841PRK9</accession>
<dbReference type="Gene3D" id="1.10.10.10">
    <property type="entry name" value="Winged helix-like DNA-binding domain superfamily/Winged helix DNA-binding domain"/>
    <property type="match status" value="1"/>
</dbReference>
<protein>
    <submittedName>
        <fullName evidence="2">Putative transcriptional regulator</fullName>
    </submittedName>
</protein>
<name>A0A841PRK9_9BACL</name>
<dbReference type="Pfam" id="PF13730">
    <property type="entry name" value="HTH_36"/>
    <property type="match status" value="1"/>
</dbReference>